<proteinExistence type="predicted"/>
<dbReference type="RefSeq" id="WP_343953105.1">
    <property type="nucleotide sequence ID" value="NZ_BAAAHQ010000035.1"/>
</dbReference>
<evidence type="ECO:0000256" key="1">
    <source>
        <dbReference type="ARBA" id="ARBA00004141"/>
    </source>
</evidence>
<dbReference type="Proteomes" id="UP001501578">
    <property type="component" value="Unassembled WGS sequence"/>
</dbReference>
<dbReference type="InterPro" id="IPR013525">
    <property type="entry name" value="ABC2_TM"/>
</dbReference>
<keyword evidence="8" id="KW-1185">Reference proteome</keyword>
<organism evidence="7 8">
    <name type="scientific">Nonomuraea longicatena</name>
    <dbReference type="NCBI Taxonomy" id="83682"/>
    <lineage>
        <taxon>Bacteria</taxon>
        <taxon>Bacillati</taxon>
        <taxon>Actinomycetota</taxon>
        <taxon>Actinomycetes</taxon>
        <taxon>Streptosporangiales</taxon>
        <taxon>Streptosporangiaceae</taxon>
        <taxon>Nonomuraea</taxon>
    </lineage>
</organism>
<evidence type="ECO:0000313" key="8">
    <source>
        <dbReference type="Proteomes" id="UP001501578"/>
    </source>
</evidence>
<evidence type="ECO:0000259" key="6">
    <source>
        <dbReference type="Pfam" id="PF01061"/>
    </source>
</evidence>
<evidence type="ECO:0000256" key="2">
    <source>
        <dbReference type="ARBA" id="ARBA00022692"/>
    </source>
</evidence>
<comment type="caution">
    <text evidence="7">The sequence shown here is derived from an EMBL/GenBank/DDBJ whole genome shotgun (WGS) entry which is preliminary data.</text>
</comment>
<accession>A0ABN1QJD0</accession>
<evidence type="ECO:0000313" key="7">
    <source>
        <dbReference type="EMBL" id="GAA0943190.1"/>
    </source>
</evidence>
<dbReference type="PANTHER" id="PTHR43027">
    <property type="entry name" value="DOXORUBICIN RESISTANCE ABC TRANSPORTER PERMEASE PROTEIN DRRC-RELATED"/>
    <property type="match status" value="1"/>
</dbReference>
<dbReference type="InterPro" id="IPR052902">
    <property type="entry name" value="ABC-2_transporter"/>
</dbReference>
<gene>
    <name evidence="7" type="ORF">GCM10009560_56340</name>
</gene>
<feature type="domain" description="ABC-2 type transporter transmembrane" evidence="6">
    <location>
        <begin position="10"/>
        <end position="168"/>
    </location>
</feature>
<dbReference type="PANTHER" id="PTHR43027:SF2">
    <property type="entry name" value="TRANSPORT PERMEASE PROTEIN"/>
    <property type="match status" value="1"/>
</dbReference>
<feature type="transmembrane region" description="Helical" evidence="5">
    <location>
        <begin position="88"/>
        <end position="115"/>
    </location>
</feature>
<reference evidence="7 8" key="1">
    <citation type="journal article" date="2019" name="Int. J. Syst. Evol. Microbiol.">
        <title>The Global Catalogue of Microorganisms (GCM) 10K type strain sequencing project: providing services to taxonomists for standard genome sequencing and annotation.</title>
        <authorList>
            <consortium name="The Broad Institute Genomics Platform"/>
            <consortium name="The Broad Institute Genome Sequencing Center for Infectious Disease"/>
            <person name="Wu L."/>
            <person name="Ma J."/>
        </authorList>
    </citation>
    <scope>NUCLEOTIDE SEQUENCE [LARGE SCALE GENOMIC DNA]</scope>
    <source>
        <strain evidence="7 8">JCM 11136</strain>
    </source>
</reference>
<feature type="transmembrane region" description="Helical" evidence="5">
    <location>
        <begin position="157"/>
        <end position="177"/>
    </location>
</feature>
<evidence type="ECO:0000256" key="4">
    <source>
        <dbReference type="ARBA" id="ARBA00023136"/>
    </source>
</evidence>
<protein>
    <submittedName>
        <fullName evidence="7">ABC transporter permease</fullName>
    </submittedName>
</protein>
<comment type="subcellular location">
    <subcellularLocation>
        <location evidence="1">Membrane</location>
        <topology evidence="1">Multi-pass membrane protein</topology>
    </subcellularLocation>
</comment>
<keyword evidence="2 5" id="KW-0812">Transmembrane</keyword>
<dbReference type="EMBL" id="BAAAHQ010000035">
    <property type="protein sequence ID" value="GAA0943190.1"/>
    <property type="molecule type" value="Genomic_DNA"/>
</dbReference>
<sequence>MNGWAAVAGAELRLILRNRTTALMALALPLLFAGLSFSQNSPVGEGTSALAVVQMGMLLSFTVYLTGTTTLSARRQQLYLKRLRSSRASVLGIVTGLMLPLVLLALVQAAVLFGLTGAVAGQVPAQPALLVLAVLVGGAMFAALAFLTAAFTSSPEAAQFTTAPAFVVVAAGLIWTLTTSPEDIGPEQLAVPGGALAQLARYGWDGGGSPSGILLAIAMSLLVTVVSIAVAATAFRWEPRG</sequence>
<keyword evidence="4 5" id="KW-0472">Membrane</keyword>
<keyword evidence="3 5" id="KW-1133">Transmembrane helix</keyword>
<name>A0ABN1QJD0_9ACTN</name>
<feature type="transmembrane region" description="Helical" evidence="5">
    <location>
        <begin position="48"/>
        <end position="67"/>
    </location>
</feature>
<feature type="transmembrane region" description="Helical" evidence="5">
    <location>
        <begin position="213"/>
        <end position="235"/>
    </location>
</feature>
<feature type="transmembrane region" description="Helical" evidence="5">
    <location>
        <begin position="127"/>
        <end position="150"/>
    </location>
</feature>
<evidence type="ECO:0000256" key="5">
    <source>
        <dbReference type="SAM" id="Phobius"/>
    </source>
</evidence>
<dbReference type="Pfam" id="PF01061">
    <property type="entry name" value="ABC2_membrane"/>
    <property type="match status" value="1"/>
</dbReference>
<evidence type="ECO:0000256" key="3">
    <source>
        <dbReference type="ARBA" id="ARBA00022989"/>
    </source>
</evidence>